<sequence length="176" mass="19939">MGFKCGFDIYPRLGPTPEDQEAYRKFVSHVVRDYFQHQGSGAGPAAAASEGTTRITLEALPGPAPVHRVWSDAHLYYRFRLGIGSPRIPADPQHCTYFLRFAMEVSEPGVSRSAERCIHEVYHIAKIYFPGRVKYFHQCDERSRHTRDGYYSEEEVEAAEDDLCDVAGVPRSVIRS</sequence>
<protein>
    <submittedName>
        <fullName evidence="1">Uncharacterized protein</fullName>
    </submittedName>
</protein>
<accession>A0AAV9HNM1</accession>
<evidence type="ECO:0000313" key="1">
    <source>
        <dbReference type="EMBL" id="KAK4462371.1"/>
    </source>
</evidence>
<dbReference type="EMBL" id="MU864973">
    <property type="protein sequence ID" value="KAK4462371.1"/>
    <property type="molecule type" value="Genomic_DNA"/>
</dbReference>
<organism evidence="1 2">
    <name type="scientific">Cladorrhinum samala</name>
    <dbReference type="NCBI Taxonomy" id="585594"/>
    <lineage>
        <taxon>Eukaryota</taxon>
        <taxon>Fungi</taxon>
        <taxon>Dikarya</taxon>
        <taxon>Ascomycota</taxon>
        <taxon>Pezizomycotina</taxon>
        <taxon>Sordariomycetes</taxon>
        <taxon>Sordariomycetidae</taxon>
        <taxon>Sordariales</taxon>
        <taxon>Podosporaceae</taxon>
        <taxon>Cladorrhinum</taxon>
    </lineage>
</organism>
<dbReference type="AlphaFoldDB" id="A0AAV9HNM1"/>
<keyword evidence="2" id="KW-1185">Reference proteome</keyword>
<gene>
    <name evidence="1" type="ORF">QBC42DRAFT_251569</name>
</gene>
<reference evidence="1" key="1">
    <citation type="journal article" date="2023" name="Mol. Phylogenet. Evol.">
        <title>Genome-scale phylogeny and comparative genomics of the fungal order Sordariales.</title>
        <authorList>
            <person name="Hensen N."/>
            <person name="Bonometti L."/>
            <person name="Westerberg I."/>
            <person name="Brannstrom I.O."/>
            <person name="Guillou S."/>
            <person name="Cros-Aarteil S."/>
            <person name="Calhoun S."/>
            <person name="Haridas S."/>
            <person name="Kuo A."/>
            <person name="Mondo S."/>
            <person name="Pangilinan J."/>
            <person name="Riley R."/>
            <person name="LaButti K."/>
            <person name="Andreopoulos B."/>
            <person name="Lipzen A."/>
            <person name="Chen C."/>
            <person name="Yan M."/>
            <person name="Daum C."/>
            <person name="Ng V."/>
            <person name="Clum A."/>
            <person name="Steindorff A."/>
            <person name="Ohm R.A."/>
            <person name="Martin F."/>
            <person name="Silar P."/>
            <person name="Natvig D.O."/>
            <person name="Lalanne C."/>
            <person name="Gautier V."/>
            <person name="Ament-Velasquez S.L."/>
            <person name="Kruys A."/>
            <person name="Hutchinson M.I."/>
            <person name="Powell A.J."/>
            <person name="Barry K."/>
            <person name="Miller A.N."/>
            <person name="Grigoriev I.V."/>
            <person name="Debuchy R."/>
            <person name="Gladieux P."/>
            <person name="Hiltunen Thoren M."/>
            <person name="Johannesson H."/>
        </authorList>
    </citation>
    <scope>NUCLEOTIDE SEQUENCE</scope>
    <source>
        <strain evidence="1">PSN324</strain>
    </source>
</reference>
<comment type="caution">
    <text evidence="1">The sequence shown here is derived from an EMBL/GenBank/DDBJ whole genome shotgun (WGS) entry which is preliminary data.</text>
</comment>
<proteinExistence type="predicted"/>
<name>A0AAV9HNM1_9PEZI</name>
<evidence type="ECO:0000313" key="2">
    <source>
        <dbReference type="Proteomes" id="UP001321749"/>
    </source>
</evidence>
<reference evidence="1" key="2">
    <citation type="submission" date="2023-06" db="EMBL/GenBank/DDBJ databases">
        <authorList>
            <consortium name="Lawrence Berkeley National Laboratory"/>
            <person name="Mondo S.J."/>
            <person name="Hensen N."/>
            <person name="Bonometti L."/>
            <person name="Westerberg I."/>
            <person name="Brannstrom I.O."/>
            <person name="Guillou S."/>
            <person name="Cros-Aarteil S."/>
            <person name="Calhoun S."/>
            <person name="Haridas S."/>
            <person name="Kuo A."/>
            <person name="Pangilinan J."/>
            <person name="Riley R."/>
            <person name="Labutti K."/>
            <person name="Andreopoulos B."/>
            <person name="Lipzen A."/>
            <person name="Chen C."/>
            <person name="Yanf M."/>
            <person name="Daum C."/>
            <person name="Ng V."/>
            <person name="Clum A."/>
            <person name="Steindorff A."/>
            <person name="Ohm R."/>
            <person name="Martin F."/>
            <person name="Silar P."/>
            <person name="Natvig D."/>
            <person name="Lalanne C."/>
            <person name="Gautier V."/>
            <person name="Ament-Velasquez S.L."/>
            <person name="Kruys A."/>
            <person name="Hutchinson M.I."/>
            <person name="Powell A.J."/>
            <person name="Barry K."/>
            <person name="Miller A.N."/>
            <person name="Grigoriev I.V."/>
            <person name="Debuchy R."/>
            <person name="Gladieux P."/>
            <person name="Thoren M.H."/>
            <person name="Johannesson H."/>
        </authorList>
    </citation>
    <scope>NUCLEOTIDE SEQUENCE</scope>
    <source>
        <strain evidence="1">PSN324</strain>
    </source>
</reference>
<dbReference type="Proteomes" id="UP001321749">
    <property type="component" value="Unassembled WGS sequence"/>
</dbReference>